<evidence type="ECO:0000256" key="1">
    <source>
        <dbReference type="SAM" id="MobiDB-lite"/>
    </source>
</evidence>
<dbReference type="EMBL" id="JABFRW010000088">
    <property type="protein sequence ID" value="NOT34026.1"/>
    <property type="molecule type" value="Genomic_DNA"/>
</dbReference>
<comment type="caution">
    <text evidence="2">The sequence shown here is derived from an EMBL/GenBank/DDBJ whole genome shotgun (WGS) entry which is preliminary data.</text>
</comment>
<proteinExistence type="predicted"/>
<organism evidence="2 3">
    <name type="scientific">Eiseniibacteriota bacterium</name>
    <dbReference type="NCBI Taxonomy" id="2212470"/>
    <lineage>
        <taxon>Bacteria</taxon>
        <taxon>Candidatus Eiseniibacteriota</taxon>
    </lineage>
</organism>
<feature type="region of interest" description="Disordered" evidence="1">
    <location>
        <begin position="121"/>
        <end position="141"/>
    </location>
</feature>
<dbReference type="AlphaFoldDB" id="A0A849SHH9"/>
<evidence type="ECO:0000313" key="2">
    <source>
        <dbReference type="EMBL" id="NOT34026.1"/>
    </source>
</evidence>
<accession>A0A849SHH9</accession>
<dbReference type="PROSITE" id="PS51257">
    <property type="entry name" value="PROKAR_LIPOPROTEIN"/>
    <property type="match status" value="1"/>
</dbReference>
<name>A0A849SHH9_UNCEI</name>
<evidence type="ECO:0008006" key="4">
    <source>
        <dbReference type="Google" id="ProtNLM"/>
    </source>
</evidence>
<sequence length="141" mass="15689">MMLRTRRLGAPVLLVAALLGGCTSLREVPREQFAVSAERRDVQVLTLDSLRYEFDVVRFSADSLTGFRRREADAPIELYDWHALSFGDVQRISTRRTDWYRTGLFALGLAVGSVTYLLTQRSDEGPTGDGGPIKGPIGLEE</sequence>
<dbReference type="Proteomes" id="UP000580839">
    <property type="component" value="Unassembled WGS sequence"/>
</dbReference>
<evidence type="ECO:0000313" key="3">
    <source>
        <dbReference type="Proteomes" id="UP000580839"/>
    </source>
</evidence>
<reference evidence="2 3" key="1">
    <citation type="submission" date="2020-04" db="EMBL/GenBank/DDBJ databases">
        <title>Metagenomic profiling of ammonia- and methane-oxidizing microorganisms in a Dutch drinking water treatment plant.</title>
        <authorList>
            <person name="Poghosyan L."/>
            <person name="Leucker S."/>
        </authorList>
    </citation>
    <scope>NUCLEOTIDE SEQUENCE [LARGE SCALE GENOMIC DNA]</scope>
    <source>
        <strain evidence="2">S-RSF-IL-03</strain>
    </source>
</reference>
<gene>
    <name evidence="2" type="ORF">HOP12_07640</name>
</gene>
<protein>
    <recommendedName>
        <fullName evidence="4">Lipoprotein</fullName>
    </recommendedName>
</protein>